<dbReference type="InterPro" id="IPR005482">
    <property type="entry name" value="Biotin_COase_C"/>
</dbReference>
<comment type="pathway">
    <text evidence="2 12">Lipid metabolism; malonyl-CoA biosynthesis; malonyl-CoA from acetyl-CoA: step 1/1.</text>
</comment>
<dbReference type="GO" id="GO:0004075">
    <property type="term" value="F:biotin carboxylase activity"/>
    <property type="evidence" value="ECO:0007669"/>
    <property type="project" value="UniProtKB-EC"/>
</dbReference>
<evidence type="ECO:0000313" key="15">
    <source>
        <dbReference type="EMBL" id="MBC2575816.1"/>
    </source>
</evidence>
<dbReference type="EC" id="6.3.4.14" evidence="4 12"/>
<keyword evidence="16" id="KW-1185">Reference proteome</keyword>
<evidence type="ECO:0000256" key="12">
    <source>
        <dbReference type="RuleBase" id="RU365063"/>
    </source>
</evidence>
<dbReference type="NCBIfam" id="TIGR00514">
    <property type="entry name" value="accC"/>
    <property type="match status" value="1"/>
</dbReference>
<comment type="caution">
    <text evidence="15">The sequence shown here is derived from an EMBL/GenBank/DDBJ whole genome shotgun (WGS) entry which is preliminary data.</text>
</comment>
<dbReference type="PROSITE" id="PS00867">
    <property type="entry name" value="CPSASE_2"/>
    <property type="match status" value="1"/>
</dbReference>
<gene>
    <name evidence="15" type="primary">accC</name>
    <name evidence="15" type="ORF">HLB29_03860</name>
</gene>
<sequence length="453" mass="50686">MSKNIKKVLVANRGEIAVRVIRTLKDMGIKSVAIFSEADRESLHTRIADECICIGPKNVKDSYLNKVQVINAAIVTGADAIHPGFGFLSENSSFAKLCEIYNIKFIGPNSKVIELMGNKDISKKMMQNAGISIIPGSDGIVDSVDLAKKISKNIGYPIIIKARSGGGGKGMRIVHSENEMDNNFKSAEKEAENAFGDGGLYIEKYIVEPRHIEVQIMADEFGNVIHLGGRDCSIQKNHQKVIEEAPPTAVSKEIMNKLYDMSIRATRYVGYTNVGTIEYLVSKNDEVFFMEMNTRIQVEHPVTEMVTGIDIVKEQINIASQKRLSYTQEDIKIDGCAIECRINAYDSDRDFIPSIGKIRGLNIPGGYGVRVDSSIYQGYDVLPFYDSMLAKVISFAKTREEAIKIMRRVLDEFVVEGVKTNIKFNKMIMNDFDYIQNNYSTSFLEDKMRTEGE</sequence>
<dbReference type="RefSeq" id="WP_185623841.1">
    <property type="nucleotide sequence ID" value="NZ_JABGBW010000002.1"/>
</dbReference>
<keyword evidence="12" id="KW-0276">Fatty acid metabolism</keyword>
<evidence type="ECO:0000256" key="8">
    <source>
        <dbReference type="ARBA" id="ARBA00022840"/>
    </source>
</evidence>
<keyword evidence="12" id="KW-0444">Lipid biosynthesis</keyword>
<evidence type="ECO:0000256" key="1">
    <source>
        <dbReference type="ARBA" id="ARBA00003761"/>
    </source>
</evidence>
<comment type="catalytic activity">
    <reaction evidence="10 12">
        <text>N(6)-biotinyl-L-lysyl-[protein] + hydrogencarbonate + ATP = N(6)-carboxybiotinyl-L-lysyl-[protein] + ADP + phosphate + H(+)</text>
        <dbReference type="Rhea" id="RHEA:13501"/>
        <dbReference type="Rhea" id="RHEA-COMP:10505"/>
        <dbReference type="Rhea" id="RHEA-COMP:10506"/>
        <dbReference type="ChEBI" id="CHEBI:15378"/>
        <dbReference type="ChEBI" id="CHEBI:17544"/>
        <dbReference type="ChEBI" id="CHEBI:30616"/>
        <dbReference type="ChEBI" id="CHEBI:43474"/>
        <dbReference type="ChEBI" id="CHEBI:83144"/>
        <dbReference type="ChEBI" id="CHEBI:83145"/>
        <dbReference type="ChEBI" id="CHEBI:456216"/>
        <dbReference type="EC" id="6.3.4.14"/>
    </reaction>
</comment>
<evidence type="ECO:0000256" key="7">
    <source>
        <dbReference type="ARBA" id="ARBA00022741"/>
    </source>
</evidence>
<evidence type="ECO:0000259" key="13">
    <source>
        <dbReference type="PROSITE" id="PS50975"/>
    </source>
</evidence>
<dbReference type="PANTHER" id="PTHR48095:SF2">
    <property type="entry name" value="BIOTIN CARBOXYLASE, CHLOROPLASTIC"/>
    <property type="match status" value="1"/>
</dbReference>
<keyword evidence="8 11" id="KW-0067">ATP-binding</keyword>
<evidence type="ECO:0000256" key="6">
    <source>
        <dbReference type="ARBA" id="ARBA00022723"/>
    </source>
</evidence>
<dbReference type="PANTHER" id="PTHR48095">
    <property type="entry name" value="PYRUVATE CARBOXYLASE SUBUNIT A"/>
    <property type="match status" value="1"/>
</dbReference>
<evidence type="ECO:0000256" key="9">
    <source>
        <dbReference type="ARBA" id="ARBA00022842"/>
    </source>
</evidence>
<dbReference type="NCBIfam" id="NF006367">
    <property type="entry name" value="PRK08591.1"/>
    <property type="match status" value="1"/>
</dbReference>
<dbReference type="InterPro" id="IPR051602">
    <property type="entry name" value="ACC_Biotin_Carboxylase"/>
</dbReference>
<dbReference type="Pfam" id="PF00289">
    <property type="entry name" value="Biotin_carb_N"/>
    <property type="match status" value="1"/>
</dbReference>
<evidence type="ECO:0000313" key="16">
    <source>
        <dbReference type="Proteomes" id="UP000713904"/>
    </source>
</evidence>
<dbReference type="SUPFAM" id="SSF56059">
    <property type="entry name" value="Glutathione synthetase ATP-binding domain-like"/>
    <property type="match status" value="1"/>
</dbReference>
<feature type="domain" description="Biotin carboxylation" evidence="14">
    <location>
        <begin position="4"/>
        <end position="449"/>
    </location>
</feature>
<dbReference type="InterPro" id="IPR011761">
    <property type="entry name" value="ATP-grasp"/>
</dbReference>
<feature type="domain" description="ATP-grasp" evidence="13">
    <location>
        <begin position="123"/>
        <end position="320"/>
    </location>
</feature>
<evidence type="ECO:0000256" key="3">
    <source>
        <dbReference type="ARBA" id="ARBA00011750"/>
    </source>
</evidence>
<evidence type="ECO:0000256" key="10">
    <source>
        <dbReference type="ARBA" id="ARBA00048600"/>
    </source>
</evidence>
<evidence type="ECO:0000256" key="5">
    <source>
        <dbReference type="ARBA" id="ARBA00022598"/>
    </source>
</evidence>
<keyword evidence="6" id="KW-0479">Metal-binding</keyword>
<dbReference type="SUPFAM" id="SSF51246">
    <property type="entry name" value="Rudiment single hybrid motif"/>
    <property type="match status" value="1"/>
</dbReference>
<keyword evidence="12" id="KW-0092">Biotin</keyword>
<evidence type="ECO:0000256" key="4">
    <source>
        <dbReference type="ARBA" id="ARBA00013263"/>
    </source>
</evidence>
<keyword evidence="12" id="KW-0275">Fatty acid biosynthesis</keyword>
<evidence type="ECO:0000256" key="2">
    <source>
        <dbReference type="ARBA" id="ARBA00004956"/>
    </source>
</evidence>
<dbReference type="PROSITE" id="PS50979">
    <property type="entry name" value="BC"/>
    <property type="match status" value="1"/>
</dbReference>
<accession>A0ABR6TLE3</accession>
<dbReference type="PROSITE" id="PS50975">
    <property type="entry name" value="ATP_GRASP"/>
    <property type="match status" value="1"/>
</dbReference>
<dbReference type="InterPro" id="IPR005481">
    <property type="entry name" value="BC-like_N"/>
</dbReference>
<evidence type="ECO:0000256" key="11">
    <source>
        <dbReference type="PROSITE-ProRule" id="PRU00409"/>
    </source>
</evidence>
<dbReference type="SMART" id="SM00878">
    <property type="entry name" value="Biotin_carb_C"/>
    <property type="match status" value="1"/>
</dbReference>
<comment type="subunit">
    <text evidence="3 12">Acetyl-CoA carboxylase is a heterohexamer of biotin carboxyl carrier protein, biotin carboxylase and the two subunits of carboxyl transferase in a 2:2 complex.</text>
</comment>
<dbReference type="InterPro" id="IPR011764">
    <property type="entry name" value="Biotin_carboxylation_dom"/>
</dbReference>
<protein>
    <recommendedName>
        <fullName evidence="4 12">Biotin carboxylase</fullName>
        <ecNumber evidence="4 12">6.3.4.14</ecNumber>
    </recommendedName>
    <alternativeName>
        <fullName evidence="12">Acetyl-coenzyme A carboxylase biotin carboxylase subunit A</fullName>
    </alternativeName>
</protein>
<comment type="function">
    <text evidence="1 12">This protein is a component of the acetyl coenzyme A carboxylase complex; first, biotin carboxylase catalyzes the carboxylation of the carrier protein and then the transcarboxylase transfers the carboxyl group to form malonyl-CoA.</text>
</comment>
<dbReference type="SUPFAM" id="SSF52440">
    <property type="entry name" value="PreATP-grasp domain"/>
    <property type="match status" value="1"/>
</dbReference>
<dbReference type="Pfam" id="PF02785">
    <property type="entry name" value="Biotin_carb_C"/>
    <property type="match status" value="1"/>
</dbReference>
<dbReference type="Pfam" id="PF02786">
    <property type="entry name" value="CPSase_L_D2"/>
    <property type="match status" value="1"/>
</dbReference>
<dbReference type="InterPro" id="IPR011054">
    <property type="entry name" value="Rudment_hybrid_motif"/>
</dbReference>
<dbReference type="Gene3D" id="3.30.470.20">
    <property type="entry name" value="ATP-grasp fold, B domain"/>
    <property type="match status" value="1"/>
</dbReference>
<keyword evidence="7 11" id="KW-0547">Nucleotide-binding</keyword>
<dbReference type="InterPro" id="IPR016185">
    <property type="entry name" value="PreATP-grasp_dom_sf"/>
</dbReference>
<organism evidence="15 16">
    <name type="scientific">Peptostreptococcus canis</name>
    <dbReference type="NCBI Taxonomy" id="1159213"/>
    <lineage>
        <taxon>Bacteria</taxon>
        <taxon>Bacillati</taxon>
        <taxon>Bacillota</taxon>
        <taxon>Clostridia</taxon>
        <taxon>Peptostreptococcales</taxon>
        <taxon>Peptostreptococcaceae</taxon>
        <taxon>Peptostreptococcus</taxon>
    </lineage>
</organism>
<dbReference type="InterPro" id="IPR005479">
    <property type="entry name" value="CPAse_ATP-bd"/>
</dbReference>
<dbReference type="Proteomes" id="UP000713904">
    <property type="component" value="Unassembled WGS sequence"/>
</dbReference>
<name>A0ABR6TLE3_9FIRM</name>
<keyword evidence="12" id="KW-0443">Lipid metabolism</keyword>
<evidence type="ECO:0000259" key="14">
    <source>
        <dbReference type="PROSITE" id="PS50979"/>
    </source>
</evidence>
<dbReference type="EMBL" id="JABGBW010000002">
    <property type="protein sequence ID" value="MBC2575816.1"/>
    <property type="molecule type" value="Genomic_DNA"/>
</dbReference>
<keyword evidence="9" id="KW-0460">Magnesium</keyword>
<proteinExistence type="predicted"/>
<keyword evidence="5 12" id="KW-0436">Ligase</keyword>
<dbReference type="InterPro" id="IPR004549">
    <property type="entry name" value="Acetyl_CoA_COase_biotin_COase"/>
</dbReference>
<reference evidence="15 16" key="1">
    <citation type="submission" date="2020-05" db="EMBL/GenBank/DDBJ databases">
        <title>Draft genome of xy-202 and genomic insight in genome of the genus Peptostreptococcus.</title>
        <authorList>
            <person name="Zhang Z."/>
        </authorList>
    </citation>
    <scope>NUCLEOTIDE SEQUENCE [LARGE SCALE GENOMIC DNA]</scope>
    <source>
        <strain evidence="15 16">DSM 27025</strain>
    </source>
</reference>